<keyword evidence="2" id="KW-0472">Membrane</keyword>
<dbReference type="AlphaFoldDB" id="A0AAD6IRR4"/>
<proteinExistence type="predicted"/>
<accession>A0AAD6IRR4</accession>
<dbReference type="EMBL" id="JAQGDS010000011">
    <property type="protein sequence ID" value="KAJ6257354.1"/>
    <property type="molecule type" value="Genomic_DNA"/>
</dbReference>
<evidence type="ECO:0000256" key="3">
    <source>
        <dbReference type="SAM" id="SignalP"/>
    </source>
</evidence>
<feature type="region of interest" description="Disordered" evidence="1">
    <location>
        <begin position="47"/>
        <end position="161"/>
    </location>
</feature>
<feature type="compositionally biased region" description="Low complexity" evidence="1">
    <location>
        <begin position="86"/>
        <end position="100"/>
    </location>
</feature>
<evidence type="ECO:0000313" key="5">
    <source>
        <dbReference type="Proteomes" id="UP001221413"/>
    </source>
</evidence>
<keyword evidence="3" id="KW-0732">Signal</keyword>
<dbReference type="CDD" id="cd12087">
    <property type="entry name" value="TM_EGFR-like"/>
    <property type="match status" value="1"/>
</dbReference>
<evidence type="ECO:0000256" key="1">
    <source>
        <dbReference type="SAM" id="MobiDB-lite"/>
    </source>
</evidence>
<feature type="transmembrane region" description="Helical" evidence="2">
    <location>
        <begin position="182"/>
        <end position="207"/>
    </location>
</feature>
<feature type="chain" id="PRO_5042284068" evidence="3">
    <location>
        <begin position="29"/>
        <end position="237"/>
    </location>
</feature>
<organism evidence="4 5">
    <name type="scientific">Drechslerella dactyloides</name>
    <name type="common">Nematode-trapping fungus</name>
    <name type="synonym">Arthrobotrys dactyloides</name>
    <dbReference type="NCBI Taxonomy" id="74499"/>
    <lineage>
        <taxon>Eukaryota</taxon>
        <taxon>Fungi</taxon>
        <taxon>Dikarya</taxon>
        <taxon>Ascomycota</taxon>
        <taxon>Pezizomycotina</taxon>
        <taxon>Orbiliomycetes</taxon>
        <taxon>Orbiliales</taxon>
        <taxon>Orbiliaceae</taxon>
        <taxon>Drechslerella</taxon>
    </lineage>
</organism>
<name>A0AAD6IRR4_DREDA</name>
<reference evidence="4" key="1">
    <citation type="submission" date="2023-01" db="EMBL/GenBank/DDBJ databases">
        <title>The chitinases involved in constricting ring structure development in the nematode-trapping fungus Drechslerella dactyloides.</title>
        <authorList>
            <person name="Wang R."/>
            <person name="Zhang L."/>
            <person name="Tang P."/>
            <person name="Li S."/>
            <person name="Liang L."/>
        </authorList>
    </citation>
    <scope>NUCLEOTIDE SEQUENCE</scope>
    <source>
        <strain evidence="4">YMF1.00031</strain>
    </source>
</reference>
<protein>
    <submittedName>
        <fullName evidence="4">Uncharacterized protein</fullName>
    </submittedName>
</protein>
<feature type="compositionally biased region" description="Basic and acidic residues" evidence="1">
    <location>
        <begin position="61"/>
        <end position="70"/>
    </location>
</feature>
<evidence type="ECO:0000256" key="2">
    <source>
        <dbReference type="SAM" id="Phobius"/>
    </source>
</evidence>
<sequence>MLAFRIPSGALLLVFLLILNTCVRGVHASWWKDATKDVKCFFGDDGSCEDSTATATPTRPPKHDRPERTEAPTVSAEPTKSRVVKTTDAPSSRPAPTTPAKHTSSRDEEETSAEPTTSAAATTRAPTSTFTTETVAETTSADSASEPSTPPASSTTNNAAAAASNTSIDQALASSSTPGPKIGIIAGGIVAGVLVFAALGVGASYIARRRWRAKDAEMARQRAEQMNFGKLESTSNV</sequence>
<gene>
    <name evidence="4" type="ORF">Dda_8243</name>
</gene>
<keyword evidence="2" id="KW-0812">Transmembrane</keyword>
<keyword evidence="2" id="KW-1133">Transmembrane helix</keyword>
<comment type="caution">
    <text evidence="4">The sequence shown here is derived from an EMBL/GenBank/DDBJ whole genome shotgun (WGS) entry which is preliminary data.</text>
</comment>
<evidence type="ECO:0000313" key="4">
    <source>
        <dbReference type="EMBL" id="KAJ6257354.1"/>
    </source>
</evidence>
<keyword evidence="5" id="KW-1185">Reference proteome</keyword>
<dbReference type="Proteomes" id="UP001221413">
    <property type="component" value="Unassembled WGS sequence"/>
</dbReference>
<feature type="signal peptide" evidence="3">
    <location>
        <begin position="1"/>
        <end position="28"/>
    </location>
</feature>
<feature type="compositionally biased region" description="Low complexity" evidence="1">
    <location>
        <begin position="113"/>
        <end position="161"/>
    </location>
</feature>